<accession>A0A498NAH5</accession>
<reference evidence="2 3" key="1">
    <citation type="submission" date="2018-03" db="EMBL/GenBank/DDBJ databases">
        <title>Draft genome sequence of Rohu Carp (Labeo rohita).</title>
        <authorList>
            <person name="Das P."/>
            <person name="Kushwaha B."/>
            <person name="Joshi C.G."/>
            <person name="Kumar D."/>
            <person name="Nagpure N.S."/>
            <person name="Sahoo L."/>
            <person name="Das S.P."/>
            <person name="Bit A."/>
            <person name="Patnaik S."/>
            <person name="Meher P.K."/>
            <person name="Jayasankar P."/>
            <person name="Koringa P.G."/>
            <person name="Patel N.V."/>
            <person name="Hinsu A.T."/>
            <person name="Kumar R."/>
            <person name="Pandey M."/>
            <person name="Agarwal S."/>
            <person name="Srivastava S."/>
            <person name="Singh M."/>
            <person name="Iquebal M.A."/>
            <person name="Jaiswal S."/>
            <person name="Angadi U.B."/>
            <person name="Kumar N."/>
            <person name="Raza M."/>
            <person name="Shah T.M."/>
            <person name="Rai A."/>
            <person name="Jena J.K."/>
        </authorList>
    </citation>
    <scope>NUCLEOTIDE SEQUENCE [LARGE SCALE GENOMIC DNA]</scope>
    <source>
        <strain evidence="2">DASCIFA01</strain>
        <tissue evidence="2">Testis</tissue>
    </source>
</reference>
<comment type="caution">
    <text evidence="2">The sequence shown here is derived from an EMBL/GenBank/DDBJ whole genome shotgun (WGS) entry which is preliminary data.</text>
</comment>
<organism evidence="2 3">
    <name type="scientific">Labeo rohita</name>
    <name type="common">Indian major carp</name>
    <name type="synonym">Cyprinus rohita</name>
    <dbReference type="NCBI Taxonomy" id="84645"/>
    <lineage>
        <taxon>Eukaryota</taxon>
        <taxon>Metazoa</taxon>
        <taxon>Chordata</taxon>
        <taxon>Craniata</taxon>
        <taxon>Vertebrata</taxon>
        <taxon>Euteleostomi</taxon>
        <taxon>Actinopterygii</taxon>
        <taxon>Neopterygii</taxon>
        <taxon>Teleostei</taxon>
        <taxon>Ostariophysi</taxon>
        <taxon>Cypriniformes</taxon>
        <taxon>Cyprinidae</taxon>
        <taxon>Labeoninae</taxon>
        <taxon>Labeonini</taxon>
        <taxon>Labeo</taxon>
    </lineage>
</organism>
<dbReference type="Proteomes" id="UP000290572">
    <property type="component" value="Unassembled WGS sequence"/>
</dbReference>
<keyword evidence="3" id="KW-1185">Reference proteome</keyword>
<proteinExistence type="predicted"/>
<dbReference type="EMBL" id="QBIY01012284">
    <property type="protein sequence ID" value="RXN25757.1"/>
    <property type="molecule type" value="Genomic_DNA"/>
</dbReference>
<gene>
    <name evidence="2" type="ORF">ROHU_021316</name>
</gene>
<dbReference type="PANTHER" id="PTHR14776:SF1">
    <property type="entry name" value="CADHERIN-LIKE AND PC-ESTERASE DOMAIN-CONTAINING PROTEIN 1"/>
    <property type="match status" value="1"/>
</dbReference>
<feature type="region of interest" description="Disordered" evidence="1">
    <location>
        <begin position="476"/>
        <end position="496"/>
    </location>
</feature>
<name>A0A498NAH5_LABRO</name>
<protein>
    <submittedName>
        <fullName evidence="2">Cadherin-like and PC-esterase domain-containing 1</fullName>
    </submittedName>
</protein>
<dbReference type="Gene3D" id="3.30.470.20">
    <property type="entry name" value="ATP-grasp fold, B domain"/>
    <property type="match status" value="1"/>
</dbReference>
<dbReference type="PANTHER" id="PTHR14776">
    <property type="entry name" value="CADHERIN-LIKE AND PC-ESTERASE DOMAIN-CONTAINING PROTEIN 1"/>
    <property type="match status" value="1"/>
</dbReference>
<sequence length="496" mass="56599">MLFRGIWTLRRRCCTGPLLLLGIAVGLFYHTVTMDRDGTEFKSSQRDQRNKSAVFDYKVLLKNPERLISLLEASQTDRFVHYSKHSCAEKAIILTGQHAPTDTEVQLYQRVLQQQGYRVDQARYAETSASLRQDRRDGRDWFVLICLKGSEKSCLRKINLAHPQHRQRRKSMRLNSDSMLFSRLFSISGVTLPIRPSACSFSTSPPEGTPNAAEDEWRRPITHSHSDNQDLTATVNVYVLVTSATPLTAFVHRTALVKTHLDKASYATELQVFFRERLGPVLSHQAIEHMNNVISDILKAALLTTKDSSSSPRCQLCFQLMTFSLRYNSSLHPVVVKLQTDLHFDGMNDPHFDGQIAKEYMLEDVLKLLFPACNSKAMEPSLPLRMQEENQKYGDCEGPNSLCLPPDEMHFLRQFNQHLKRPGPFELLYPISPLPDDLRHDLIQTESLSAQDYGWRPALMALLQELSLYYTRKHQTESFDDPKSPEASNTLSGKGK</sequence>
<evidence type="ECO:0000313" key="2">
    <source>
        <dbReference type="EMBL" id="RXN25757.1"/>
    </source>
</evidence>
<feature type="compositionally biased region" description="Polar residues" evidence="1">
    <location>
        <begin position="486"/>
        <end position="496"/>
    </location>
</feature>
<evidence type="ECO:0000313" key="3">
    <source>
        <dbReference type="Proteomes" id="UP000290572"/>
    </source>
</evidence>
<evidence type="ECO:0000256" key="1">
    <source>
        <dbReference type="SAM" id="MobiDB-lite"/>
    </source>
</evidence>
<dbReference type="AlphaFoldDB" id="A0A498NAH5"/>
<dbReference type="STRING" id="84645.A0A498NAH5"/>